<sequence length="179" mass="20335">MANIASTVRIDLRGIPEIADFVRWTTAPIDLQDGAELYLSMGAVLGIGKNTVENTIKSAPLQLTLTGLDPAIMDLMSKINIQRVPVLIQRVFFEDGSNVVTTKEVYFRGHGEAPEQNVSYQENKQFVTLAMDCFSVFDMNKKQTLARMNNQTHQFYHEGDFFMQYAADDSNRDDEMWKK</sequence>
<evidence type="ECO:0008006" key="3">
    <source>
        <dbReference type="Google" id="ProtNLM"/>
    </source>
</evidence>
<accession>A0AAD3UCF7</accession>
<evidence type="ECO:0000313" key="1">
    <source>
        <dbReference type="EMBL" id="HAT6345299.1"/>
    </source>
</evidence>
<comment type="caution">
    <text evidence="1">The sequence shown here is derived from an EMBL/GenBank/DDBJ whole genome shotgun (WGS) entry which is preliminary data.</text>
</comment>
<reference evidence="1" key="1">
    <citation type="journal article" date="2018" name="Genome Biol.">
        <title>SKESA: strategic k-mer extension for scrupulous assemblies.</title>
        <authorList>
            <person name="Souvorov A."/>
            <person name="Agarwala R."/>
            <person name="Lipman D.J."/>
        </authorList>
    </citation>
    <scope>NUCLEOTIDE SEQUENCE</scope>
    <source>
        <strain evidence="1">OLC2673_Aeromonas</strain>
    </source>
</reference>
<organism evidence="1 2">
    <name type="scientific">Aeromonas hydrophila</name>
    <dbReference type="NCBI Taxonomy" id="644"/>
    <lineage>
        <taxon>Bacteria</taxon>
        <taxon>Pseudomonadati</taxon>
        <taxon>Pseudomonadota</taxon>
        <taxon>Gammaproteobacteria</taxon>
        <taxon>Aeromonadales</taxon>
        <taxon>Aeromonadaceae</taxon>
        <taxon>Aeromonas</taxon>
    </lineage>
</organism>
<dbReference type="EMBL" id="DACTUL010000026">
    <property type="protein sequence ID" value="HAT6345299.1"/>
    <property type="molecule type" value="Genomic_DNA"/>
</dbReference>
<gene>
    <name evidence="1" type="ORF">JAJ28_003065</name>
</gene>
<dbReference type="Proteomes" id="UP000859505">
    <property type="component" value="Unassembled WGS sequence"/>
</dbReference>
<protein>
    <recommendedName>
        <fullName evidence="3">Phage tail protein</fullName>
    </recommendedName>
</protein>
<evidence type="ECO:0000313" key="2">
    <source>
        <dbReference type="Proteomes" id="UP000859505"/>
    </source>
</evidence>
<reference evidence="1" key="2">
    <citation type="submission" date="2020-01" db="EMBL/GenBank/DDBJ databases">
        <authorList>
            <consortium name="NCBI Pathogen Detection Project"/>
        </authorList>
    </citation>
    <scope>NUCLEOTIDE SEQUENCE</scope>
    <source>
        <strain evidence="1">OLC2673_Aeromonas</strain>
    </source>
</reference>
<dbReference type="AlphaFoldDB" id="A0AAD3UCF7"/>
<name>A0AAD3UCF7_AERHY</name>
<proteinExistence type="predicted"/>